<evidence type="ECO:0000313" key="6">
    <source>
        <dbReference type="EMBL" id="RZO25486.1"/>
    </source>
</evidence>
<dbReference type="CDD" id="cd16026">
    <property type="entry name" value="GALNS_like"/>
    <property type="match status" value="1"/>
</dbReference>
<organism evidence="6 7">
    <name type="scientific">SAR86 cluster bacterium</name>
    <dbReference type="NCBI Taxonomy" id="2030880"/>
    <lineage>
        <taxon>Bacteria</taxon>
        <taxon>Pseudomonadati</taxon>
        <taxon>Pseudomonadota</taxon>
        <taxon>Gammaproteobacteria</taxon>
        <taxon>SAR86 cluster</taxon>
    </lineage>
</organism>
<dbReference type="Gene3D" id="3.40.720.10">
    <property type="entry name" value="Alkaline Phosphatase, subunit A"/>
    <property type="match status" value="1"/>
</dbReference>
<evidence type="ECO:0000313" key="7">
    <source>
        <dbReference type="Proteomes" id="UP000315825"/>
    </source>
</evidence>
<dbReference type="EMBL" id="SHBE01000016">
    <property type="protein sequence ID" value="RZO25486.1"/>
    <property type="molecule type" value="Genomic_DNA"/>
</dbReference>
<dbReference type="InterPro" id="IPR050738">
    <property type="entry name" value="Sulfatase"/>
</dbReference>
<dbReference type="PANTHER" id="PTHR42693">
    <property type="entry name" value="ARYLSULFATASE FAMILY MEMBER"/>
    <property type="match status" value="1"/>
</dbReference>
<dbReference type="Pfam" id="PF00884">
    <property type="entry name" value="Sulfatase"/>
    <property type="match status" value="1"/>
</dbReference>
<evidence type="ECO:0000256" key="1">
    <source>
        <dbReference type="ARBA" id="ARBA00008779"/>
    </source>
</evidence>
<feature type="domain" description="Sulfatase N-terminal" evidence="5">
    <location>
        <begin position="23"/>
        <end position="374"/>
    </location>
</feature>
<dbReference type="Pfam" id="PF14707">
    <property type="entry name" value="Sulfatase_C"/>
    <property type="match status" value="1"/>
</dbReference>
<accession>A0A520MWC5</accession>
<evidence type="ECO:0000256" key="4">
    <source>
        <dbReference type="ARBA" id="ARBA00022837"/>
    </source>
</evidence>
<dbReference type="AlphaFoldDB" id="A0A520MWC5"/>
<comment type="similarity">
    <text evidence="1">Belongs to the sulfatase family.</text>
</comment>
<dbReference type="GO" id="GO:0004065">
    <property type="term" value="F:arylsulfatase activity"/>
    <property type="evidence" value="ECO:0007669"/>
    <property type="project" value="TreeGrafter"/>
</dbReference>
<evidence type="ECO:0000256" key="3">
    <source>
        <dbReference type="ARBA" id="ARBA00022801"/>
    </source>
</evidence>
<dbReference type="InterPro" id="IPR017850">
    <property type="entry name" value="Alkaline_phosphatase_core_sf"/>
</dbReference>
<evidence type="ECO:0000259" key="5">
    <source>
        <dbReference type="Pfam" id="PF00884"/>
    </source>
</evidence>
<dbReference type="Gene3D" id="3.30.1120.10">
    <property type="match status" value="1"/>
</dbReference>
<gene>
    <name evidence="6" type="ORF">EVA92_04975</name>
</gene>
<proteinExistence type="inferred from homology"/>
<keyword evidence="2" id="KW-0479">Metal-binding</keyword>
<dbReference type="InterPro" id="IPR024607">
    <property type="entry name" value="Sulfatase_CS"/>
</dbReference>
<dbReference type="GO" id="GO:0046872">
    <property type="term" value="F:metal ion binding"/>
    <property type="evidence" value="ECO:0007669"/>
    <property type="project" value="UniProtKB-KW"/>
</dbReference>
<dbReference type="SUPFAM" id="SSF53649">
    <property type="entry name" value="Alkaline phosphatase-like"/>
    <property type="match status" value="1"/>
</dbReference>
<sequence>MKKIFLATLFIIFSLFSKAVSKPNFIIIYLDDMGYSDVGLYKNEELKTPNIDKLSSEGQTWTNFYATSSVCTPSRAGLLTGRLPVRNGLYGDQIAVFFPGSNKGIPVKEVTIAEALQKDGYATGIFGKWHLGDKEEFLPTRHGFDEWFGIPYSNDMDWKVGEIDLQFLFKNPSKAQALYQEIVPAITEKIYNPMIEDWNVPLQRSKKARLNTYIDELVERPTNQNTITKRFTEETIDFIEKHGKKGKQFFAFLSHSMPHVPLFTSKEFIDKTRLGRYADVLSEIDWSVGRVLNKIKEMGIDDNTYIIFTSDNGPWLLYPGESGTAKPLRNGKGTTFEGGMRVMTIFSGPEIKSGVVEDLGSQTDFFKTIISLAKSKYTYNPEDSYDLSGTLKGKISSPRDYIPYYVGSELRAFRYNDYKIHFITAGAYGLEPIRQEHNTPILYNLKKDISEGRPIEDEKTLKEIANEAKEFLDGVTVQESILDIQFSVN</sequence>
<keyword evidence="3" id="KW-0378">Hydrolase</keyword>
<dbReference type="Proteomes" id="UP000315825">
    <property type="component" value="Unassembled WGS sequence"/>
</dbReference>
<comment type="caution">
    <text evidence="6">The sequence shown here is derived from an EMBL/GenBank/DDBJ whole genome shotgun (WGS) entry which is preliminary data.</text>
</comment>
<keyword evidence="4" id="KW-0106">Calcium</keyword>
<dbReference type="InterPro" id="IPR000917">
    <property type="entry name" value="Sulfatase_N"/>
</dbReference>
<dbReference type="PROSITE" id="PS00523">
    <property type="entry name" value="SULFATASE_1"/>
    <property type="match status" value="1"/>
</dbReference>
<evidence type="ECO:0000256" key="2">
    <source>
        <dbReference type="ARBA" id="ARBA00022723"/>
    </source>
</evidence>
<protein>
    <submittedName>
        <fullName evidence="6">Arylsulfatase</fullName>
    </submittedName>
</protein>
<dbReference type="PANTHER" id="PTHR42693:SF33">
    <property type="entry name" value="ARYLSULFATASE"/>
    <property type="match status" value="1"/>
</dbReference>
<name>A0A520MWC5_9GAMM</name>
<reference evidence="6 7" key="1">
    <citation type="submission" date="2019-02" db="EMBL/GenBank/DDBJ databases">
        <title>Prokaryotic population dynamics and viral predation in marine succession experiment using metagenomics: the confinement effect.</title>
        <authorList>
            <person name="Haro-Moreno J.M."/>
            <person name="Rodriguez-Valera F."/>
            <person name="Lopez-Perez M."/>
        </authorList>
    </citation>
    <scope>NUCLEOTIDE SEQUENCE [LARGE SCALE GENOMIC DNA]</scope>
    <source>
        <strain evidence="6">MED-G159</strain>
    </source>
</reference>